<proteinExistence type="predicted"/>
<keyword evidence="1" id="KW-0880">Kelch repeat</keyword>
<evidence type="ECO:0000256" key="1">
    <source>
        <dbReference type="ARBA" id="ARBA00022441"/>
    </source>
</evidence>
<dbReference type="AlphaFoldDB" id="A0A017T474"/>
<comment type="caution">
    <text evidence="4">The sequence shown here is derived from an EMBL/GenBank/DDBJ whole genome shotgun (WGS) entry which is preliminary data.</text>
</comment>
<keyword evidence="5" id="KW-1185">Reference proteome</keyword>
<keyword evidence="3" id="KW-0732">Signal</keyword>
<dbReference type="STRING" id="1192034.CAP_4903"/>
<keyword evidence="2" id="KW-0677">Repeat</keyword>
<feature type="chain" id="PRO_5001496313" evidence="3">
    <location>
        <begin position="24"/>
        <end position="516"/>
    </location>
</feature>
<evidence type="ECO:0000256" key="2">
    <source>
        <dbReference type="ARBA" id="ARBA00022737"/>
    </source>
</evidence>
<accession>A0A017T474</accession>
<reference evidence="4 5" key="1">
    <citation type="submission" date="2013-05" db="EMBL/GenBank/DDBJ databases">
        <title>Genome assembly of Chondromyces apiculatus DSM 436.</title>
        <authorList>
            <person name="Sharma G."/>
            <person name="Khatri I."/>
            <person name="Kaur C."/>
            <person name="Mayilraj S."/>
            <person name="Subramanian S."/>
        </authorList>
    </citation>
    <scope>NUCLEOTIDE SEQUENCE [LARGE SCALE GENOMIC DNA]</scope>
    <source>
        <strain evidence="4 5">DSM 436</strain>
    </source>
</reference>
<dbReference type="PANTHER" id="PTHR46093">
    <property type="entry name" value="ACYL-COA-BINDING DOMAIN-CONTAINING PROTEIN 5"/>
    <property type="match status" value="1"/>
</dbReference>
<dbReference type="eggNOG" id="COG3055">
    <property type="taxonomic scope" value="Bacteria"/>
</dbReference>
<dbReference type="Gene3D" id="2.120.10.80">
    <property type="entry name" value="Kelch-type beta propeller"/>
    <property type="match status" value="2"/>
</dbReference>
<dbReference type="InterPro" id="IPR006652">
    <property type="entry name" value="Kelch_1"/>
</dbReference>
<evidence type="ECO:0000256" key="3">
    <source>
        <dbReference type="SAM" id="SignalP"/>
    </source>
</evidence>
<dbReference type="Pfam" id="PF24681">
    <property type="entry name" value="Kelch_KLHDC2_KLHL20_DRC7"/>
    <property type="match status" value="2"/>
</dbReference>
<gene>
    <name evidence="4" type="ORF">CAP_4903</name>
</gene>
<dbReference type="InterPro" id="IPR015915">
    <property type="entry name" value="Kelch-typ_b-propeller"/>
</dbReference>
<dbReference type="Proteomes" id="UP000019678">
    <property type="component" value="Unassembled WGS sequence"/>
</dbReference>
<dbReference type="SUPFAM" id="SSF117281">
    <property type="entry name" value="Kelch motif"/>
    <property type="match status" value="2"/>
</dbReference>
<dbReference type="PROSITE" id="PS51257">
    <property type="entry name" value="PROKAR_LIPOPROTEIN"/>
    <property type="match status" value="1"/>
</dbReference>
<dbReference type="EMBL" id="ASRX01000039">
    <property type="protein sequence ID" value="EYF04029.1"/>
    <property type="molecule type" value="Genomic_DNA"/>
</dbReference>
<evidence type="ECO:0000313" key="5">
    <source>
        <dbReference type="Proteomes" id="UP000019678"/>
    </source>
</evidence>
<dbReference type="PANTHER" id="PTHR46093:SF18">
    <property type="entry name" value="FIBRONECTIN TYPE-III DOMAIN-CONTAINING PROTEIN"/>
    <property type="match status" value="1"/>
</dbReference>
<protein>
    <submittedName>
        <fullName evidence="4">Uncharacterized protein</fullName>
    </submittedName>
</protein>
<name>A0A017T474_9BACT</name>
<evidence type="ECO:0000313" key="4">
    <source>
        <dbReference type="EMBL" id="EYF04029.1"/>
    </source>
</evidence>
<organism evidence="4 5">
    <name type="scientific">Chondromyces apiculatus DSM 436</name>
    <dbReference type="NCBI Taxonomy" id="1192034"/>
    <lineage>
        <taxon>Bacteria</taxon>
        <taxon>Pseudomonadati</taxon>
        <taxon>Myxococcota</taxon>
        <taxon>Polyangia</taxon>
        <taxon>Polyangiales</taxon>
        <taxon>Polyangiaceae</taxon>
        <taxon>Chondromyces</taxon>
    </lineage>
</organism>
<sequence>MSRSLSLLTSGLSALAASLLALAACSDSLHLDPQPVPGSTSVGGGGQGGSGGSGAPCQSNSDCTYPTSICDTFRGECVGCLEHSDCTHQPGTICSEGACRCPDPDQSFCPAVPGSTESVYQTARCVDLTSASADCGSCGHACFGACTATGACADPWEPTSLLGAPAPRFGHVAVWAGERMIVWGGRGAGNSYLNSGGMYDPATRTWTATSTANAPLPRSAMTAVWTGSRMIVWGGENGGPLADGGSFDPTTNTWQTLPASTLSARYLHTAVWTDNQMIVWGGHSGTSYLGNGAAYNPTTRAWSAIADGSTMRIYHTAVWTGSSGTMVVFGGQGVNPNIGPDVITLDALGVFTPSDGGGSWSGANPLNPPSARYGHTAVFAIPPGQTGGSMFVWGGTDGAGNYLGDGNKYDVVGSGWTAMQAPAPAARTDHTAVWIGGEVNQMMVWGGFNGGHLDSGGLYDPILNTWRTDLPRGPEARSLHTAVVTSEHRMIIWGGSAGGVLNSGGVFDPAAFLATN</sequence>
<feature type="signal peptide" evidence="3">
    <location>
        <begin position="1"/>
        <end position="23"/>
    </location>
</feature>
<dbReference type="SMART" id="SM00612">
    <property type="entry name" value="Kelch"/>
    <property type="match status" value="5"/>
</dbReference>